<keyword evidence="5" id="KW-0904">Protein phosphatase</keyword>
<dbReference type="GO" id="GO:0004722">
    <property type="term" value="F:protein serine/threonine phosphatase activity"/>
    <property type="evidence" value="ECO:0007669"/>
    <property type="project" value="UniProtKB-EC"/>
</dbReference>
<dbReference type="PRINTS" id="PR00114">
    <property type="entry name" value="STPHPHTASE"/>
</dbReference>
<dbReference type="EC" id="3.1.3.16" evidence="2"/>
<dbReference type="Pfam" id="PF00149">
    <property type="entry name" value="Metallophos"/>
    <property type="match status" value="1"/>
</dbReference>
<keyword evidence="4" id="KW-0378">Hydrolase</keyword>
<dbReference type="SUPFAM" id="SSF56300">
    <property type="entry name" value="Metallo-dependent phosphatases"/>
    <property type="match status" value="1"/>
</dbReference>
<keyword evidence="11" id="KW-1185">Reference proteome</keyword>
<dbReference type="InterPro" id="IPR029052">
    <property type="entry name" value="Metallo-depent_PP-like"/>
</dbReference>
<dbReference type="Gene3D" id="3.60.21.10">
    <property type="match status" value="1"/>
</dbReference>
<evidence type="ECO:0000256" key="1">
    <source>
        <dbReference type="ARBA" id="ARBA00001936"/>
    </source>
</evidence>
<accession>A0A914QE63</accession>
<protein>
    <recommendedName>
        <fullName evidence="2">protein-serine/threonine phosphatase</fullName>
        <ecNumber evidence="2">3.1.3.16</ecNumber>
    </recommendedName>
</protein>
<dbReference type="InterPro" id="IPR004843">
    <property type="entry name" value="Calcineurin-like_PHP"/>
</dbReference>
<evidence type="ECO:0000256" key="2">
    <source>
        <dbReference type="ARBA" id="ARBA00013081"/>
    </source>
</evidence>
<dbReference type="AlphaFoldDB" id="A0A914QE63"/>
<feature type="domain" description="Calcineurin-like phosphoesterase" evidence="9">
    <location>
        <begin position="61"/>
        <end position="94"/>
    </location>
</feature>
<evidence type="ECO:0000256" key="4">
    <source>
        <dbReference type="ARBA" id="ARBA00022801"/>
    </source>
</evidence>
<evidence type="ECO:0000313" key="11">
    <source>
        <dbReference type="Proteomes" id="UP000887578"/>
    </source>
</evidence>
<proteinExistence type="predicted"/>
<keyword evidence="6" id="KW-0464">Manganese</keyword>
<dbReference type="GO" id="GO:0046872">
    <property type="term" value="F:metal ion binding"/>
    <property type="evidence" value="ECO:0007669"/>
    <property type="project" value="UniProtKB-KW"/>
</dbReference>
<reference evidence="12" key="1">
    <citation type="submission" date="2022-11" db="UniProtKB">
        <authorList>
            <consortium name="WormBaseParasite"/>
        </authorList>
    </citation>
    <scope>IDENTIFICATION</scope>
</reference>
<dbReference type="Pfam" id="PF16891">
    <property type="entry name" value="STPPase_N"/>
    <property type="match status" value="1"/>
</dbReference>
<comment type="cofactor">
    <cofactor evidence="1">
        <name>Mn(2+)</name>
        <dbReference type="ChEBI" id="CHEBI:29035"/>
    </cofactor>
</comment>
<dbReference type="GO" id="GO:0005737">
    <property type="term" value="C:cytoplasm"/>
    <property type="evidence" value="ECO:0007669"/>
    <property type="project" value="TreeGrafter"/>
</dbReference>
<dbReference type="InterPro" id="IPR006186">
    <property type="entry name" value="Ser/Thr-sp_prot-phosphatase"/>
</dbReference>
<evidence type="ECO:0000256" key="5">
    <source>
        <dbReference type="ARBA" id="ARBA00022912"/>
    </source>
</evidence>
<feature type="domain" description="Serine-threonine protein phosphatase N-terminal" evidence="10">
    <location>
        <begin position="11"/>
        <end position="59"/>
    </location>
</feature>
<evidence type="ECO:0000256" key="3">
    <source>
        <dbReference type="ARBA" id="ARBA00022723"/>
    </source>
</evidence>
<dbReference type="Proteomes" id="UP000887578">
    <property type="component" value="Unplaced"/>
</dbReference>
<comment type="catalytic activity">
    <reaction evidence="8">
        <text>O-phospho-L-threonyl-[protein] + H2O = L-threonyl-[protein] + phosphate</text>
        <dbReference type="Rhea" id="RHEA:47004"/>
        <dbReference type="Rhea" id="RHEA-COMP:11060"/>
        <dbReference type="Rhea" id="RHEA-COMP:11605"/>
        <dbReference type="ChEBI" id="CHEBI:15377"/>
        <dbReference type="ChEBI" id="CHEBI:30013"/>
        <dbReference type="ChEBI" id="CHEBI:43474"/>
        <dbReference type="ChEBI" id="CHEBI:61977"/>
        <dbReference type="EC" id="3.1.3.16"/>
    </reaction>
</comment>
<dbReference type="InterPro" id="IPR050341">
    <property type="entry name" value="PP1_catalytic_subunit"/>
</dbReference>
<dbReference type="GO" id="GO:0005634">
    <property type="term" value="C:nucleus"/>
    <property type="evidence" value="ECO:0007669"/>
    <property type="project" value="TreeGrafter"/>
</dbReference>
<evidence type="ECO:0000259" key="9">
    <source>
        <dbReference type="Pfam" id="PF00149"/>
    </source>
</evidence>
<keyword evidence="3" id="KW-0479">Metal-binding</keyword>
<dbReference type="InterPro" id="IPR031675">
    <property type="entry name" value="STPPase_N"/>
</dbReference>
<evidence type="ECO:0000256" key="8">
    <source>
        <dbReference type="ARBA" id="ARBA00048336"/>
    </source>
</evidence>
<evidence type="ECO:0000313" key="12">
    <source>
        <dbReference type="WBParaSite" id="PDA_v2.g29969.t1"/>
    </source>
</evidence>
<sequence>MQLRKKAKLQLDNLIDRLLTVGLVTGQPLTKCVTEDEIMLLLKNVRAAFLAQSILIEVEPPIKVCGDIHGQYNDLLRLFHRCGFPPDSNYLFLGM</sequence>
<dbReference type="PANTHER" id="PTHR11668:SF300">
    <property type="entry name" value="SERINE_THREONINE-PROTEIN PHOSPHATASE"/>
    <property type="match status" value="1"/>
</dbReference>
<comment type="catalytic activity">
    <reaction evidence="7">
        <text>O-phospho-L-seryl-[protein] + H2O = L-seryl-[protein] + phosphate</text>
        <dbReference type="Rhea" id="RHEA:20629"/>
        <dbReference type="Rhea" id="RHEA-COMP:9863"/>
        <dbReference type="Rhea" id="RHEA-COMP:11604"/>
        <dbReference type="ChEBI" id="CHEBI:15377"/>
        <dbReference type="ChEBI" id="CHEBI:29999"/>
        <dbReference type="ChEBI" id="CHEBI:43474"/>
        <dbReference type="ChEBI" id="CHEBI:83421"/>
        <dbReference type="EC" id="3.1.3.16"/>
    </reaction>
</comment>
<evidence type="ECO:0000256" key="6">
    <source>
        <dbReference type="ARBA" id="ARBA00023211"/>
    </source>
</evidence>
<organism evidence="11 12">
    <name type="scientific">Panagrolaimus davidi</name>
    <dbReference type="NCBI Taxonomy" id="227884"/>
    <lineage>
        <taxon>Eukaryota</taxon>
        <taxon>Metazoa</taxon>
        <taxon>Ecdysozoa</taxon>
        <taxon>Nematoda</taxon>
        <taxon>Chromadorea</taxon>
        <taxon>Rhabditida</taxon>
        <taxon>Tylenchina</taxon>
        <taxon>Panagrolaimomorpha</taxon>
        <taxon>Panagrolaimoidea</taxon>
        <taxon>Panagrolaimidae</taxon>
        <taxon>Panagrolaimus</taxon>
    </lineage>
</organism>
<evidence type="ECO:0000256" key="7">
    <source>
        <dbReference type="ARBA" id="ARBA00047761"/>
    </source>
</evidence>
<dbReference type="WBParaSite" id="PDA_v2.g29969.t1">
    <property type="protein sequence ID" value="PDA_v2.g29969.t1"/>
    <property type="gene ID" value="PDA_v2.g29969"/>
</dbReference>
<evidence type="ECO:0000259" key="10">
    <source>
        <dbReference type="Pfam" id="PF16891"/>
    </source>
</evidence>
<name>A0A914QE63_9BILA</name>
<dbReference type="PANTHER" id="PTHR11668">
    <property type="entry name" value="SERINE/THREONINE PROTEIN PHOSPHATASE"/>
    <property type="match status" value="1"/>
</dbReference>